<evidence type="ECO:0000256" key="2">
    <source>
        <dbReference type="SAM" id="MobiDB-lite"/>
    </source>
</evidence>
<dbReference type="PANTHER" id="PTHR11439">
    <property type="entry name" value="GAG-POL-RELATED RETROTRANSPOSON"/>
    <property type="match status" value="1"/>
</dbReference>
<dbReference type="CDD" id="cd09272">
    <property type="entry name" value="RNase_HI_RT_Ty1"/>
    <property type="match status" value="1"/>
</dbReference>
<dbReference type="InterPro" id="IPR013103">
    <property type="entry name" value="RVT_2"/>
</dbReference>
<dbReference type="EMBL" id="BKCJ010006305">
    <property type="protein sequence ID" value="GEU71434.1"/>
    <property type="molecule type" value="Genomic_DNA"/>
</dbReference>
<feature type="region of interest" description="Disordered" evidence="2">
    <location>
        <begin position="468"/>
        <end position="517"/>
    </location>
</feature>
<feature type="region of interest" description="Disordered" evidence="2">
    <location>
        <begin position="367"/>
        <end position="399"/>
    </location>
</feature>
<dbReference type="PANTHER" id="PTHR11439:SF495">
    <property type="entry name" value="REVERSE TRANSCRIPTASE, RNA-DEPENDENT DNA POLYMERASE-RELATED"/>
    <property type="match status" value="1"/>
</dbReference>
<keyword evidence="1" id="KW-0175">Coiled coil</keyword>
<reference evidence="4" key="1">
    <citation type="journal article" date="2019" name="Sci. Rep.">
        <title>Draft genome of Tanacetum cinerariifolium, the natural source of mosquito coil.</title>
        <authorList>
            <person name="Yamashiro T."/>
            <person name="Shiraishi A."/>
            <person name="Satake H."/>
            <person name="Nakayama K."/>
        </authorList>
    </citation>
    <scope>NUCLEOTIDE SEQUENCE</scope>
</reference>
<evidence type="ECO:0000313" key="4">
    <source>
        <dbReference type="EMBL" id="GEU71434.1"/>
    </source>
</evidence>
<sequence>MESLSPQVVSAAKLPILNPNEFNLWKIRIEQYFLMTDYSLWEVILNGDSLAPTRVVDVEVKFSQGCQDLDGSYKEKAWSQLDRIQKLISQLEILEVSLSQEDINLKFLRSLPSEWRTHTLIWRYKTDLEEQSLDDLFNSLKIYKAKVKSSSSTSTSTQNIAFVSFSNTDSTNNPVSAAPSVFAVCAKMHVSSLPNVDSLINVVIYSFFASQASCPQLDNNDLKQIDVDDLGEMDFKWQMSMLTMIARRFLQRIGRNLGTNGPTSTGLGYNSQGFTRVMFDCDDYLSSGSNESFPPSPIYDRPSVQHVENSIPAATPKPTSPNPTSNGKRKNRKACFVCKILTQSKPVPITAVRLVSTALPKTCVTRPRHDKPIVTKPNSPTRRHINHSPSPKASNSPPRVTAVQASVVNDAQRNMSYLSDFEELNGGYVTFGGNLKGGKIYGKGVQEQFDAKKAGEEIQQQYMLFPLWSSGSTNPQNTNGYDAFDEKKPKSKVNVSPSNSAQSKKHDVKTKREAKGKSSVESFTGFRNLSAEFEDFSDNSINEVNVVGTLVPTVKQISPNNTNTFSDAGSSNVAASPTNGKSSCIDASQLPDDLEMLELEEITYSGDVDHHVTQIIGDLSSATQTRSMTRMAKDQAGLSQMFNDDFHTCMNKKDERSIVVRNKARLVAQGHTQKEGIDYEEVFAPEARIEAIRLFLAYASFMGFMVYQMDVNSAFLYETIKEEVYVCQPLGFKDPDYPDKVYKVVKALYGLHQVPKAWYKTLANYLLENGFQRGKIDQTLFIKMQEAYERKVSDEFNGGTHILFGSSSKAEERLLFISQDKYVAEILRKFGLTDGKSASTPIDIEKPLLKDPDVKRIFRYLKGKPYLGLWYPKDSPFDLVAYSDSDYAGASQDKKSTTGECQLLGCRLISWQCKKKIVVATSSTEAEYVVLSSMESLKRMVHVTNILSAGYLITPQMVLNLPCLTHTKNWLVQIKWSLSWLVQNQTALGKDKANPLIVDSLLKTIVSQWNFLIHTILQCMSAKRTPWNEFSSSMASAVICLSSGRKFNFSKKQVGDLSTHTTKYTSPALTQKVFANMRWVGEGFSGVETPLFEGMVVAQEVGEGVVDEVHDEGVPAAGIVTKGVVSVVDDDARIPMNLLQEVMDTCTTLTRRVEHLELDKIAQALETTKLKRRVKKLERRNKGRMIADMDADVDGRMIADMDGDVDVVLEEAKDVVADAKADQDADVLSMQEEESEPAELQEVVDIVTTAKIITKVVTAASTTITAVDVPIPAATTAAAPKLTAAPSRRTKRVVIRGPEESTTTTSKIIHSEAKSMDKGKGILVEEPKPLKKQTQIEQDEKYAKELEAELNKTIDCDEVIDHVNKKEKEDKSVKRYQAMKRKPQAEAQARKNMVVYLKNVAGFKMDYFKGMSNDDIRPIFEKHFDSNVAFLQKTKEQIDEEESRALKRINETPAEKALKRKRLEEEVEELKRHLQIVPNEDDDVYTEATPLARKVPVVDYEIYNENNKPYYKIKRADDTHQLYISFLSMHRNFDIEDLEVLWQLVKEGFATAKLKNFFDDFLLITLGAMFEKPDIHAQI</sequence>
<evidence type="ECO:0000256" key="1">
    <source>
        <dbReference type="SAM" id="Coils"/>
    </source>
</evidence>
<evidence type="ECO:0000259" key="3">
    <source>
        <dbReference type="Pfam" id="PF07727"/>
    </source>
</evidence>
<proteinExistence type="predicted"/>
<feature type="compositionally biased region" description="Polar residues" evidence="2">
    <location>
        <begin position="469"/>
        <end position="480"/>
    </location>
</feature>
<feature type="coiled-coil region" evidence="1">
    <location>
        <begin position="1431"/>
        <end position="1480"/>
    </location>
</feature>
<comment type="caution">
    <text evidence="4">The sequence shown here is derived from an EMBL/GenBank/DDBJ whole genome shotgun (WGS) entry which is preliminary data.</text>
</comment>
<feature type="compositionally biased region" description="Polar residues" evidence="2">
    <location>
        <begin position="387"/>
        <end position="399"/>
    </location>
</feature>
<name>A0A6L2MG37_TANCI</name>
<organism evidence="4">
    <name type="scientific">Tanacetum cinerariifolium</name>
    <name type="common">Dalmatian daisy</name>
    <name type="synonym">Chrysanthemum cinerariifolium</name>
    <dbReference type="NCBI Taxonomy" id="118510"/>
    <lineage>
        <taxon>Eukaryota</taxon>
        <taxon>Viridiplantae</taxon>
        <taxon>Streptophyta</taxon>
        <taxon>Embryophyta</taxon>
        <taxon>Tracheophyta</taxon>
        <taxon>Spermatophyta</taxon>
        <taxon>Magnoliopsida</taxon>
        <taxon>eudicotyledons</taxon>
        <taxon>Gunneridae</taxon>
        <taxon>Pentapetalae</taxon>
        <taxon>asterids</taxon>
        <taxon>campanulids</taxon>
        <taxon>Asterales</taxon>
        <taxon>Asteraceae</taxon>
        <taxon>Asteroideae</taxon>
        <taxon>Anthemideae</taxon>
        <taxon>Anthemidinae</taxon>
        <taxon>Tanacetum</taxon>
    </lineage>
</organism>
<protein>
    <recommendedName>
        <fullName evidence="3">Reverse transcriptase Ty1/copia-type domain-containing protein</fullName>
    </recommendedName>
</protein>
<gene>
    <name evidence="4" type="ORF">Tci_043412</name>
</gene>
<accession>A0A6L2MG37</accession>
<dbReference type="Pfam" id="PF07727">
    <property type="entry name" value="RVT_2"/>
    <property type="match status" value="1"/>
</dbReference>
<feature type="domain" description="Reverse transcriptase Ty1/copia-type" evidence="3">
    <location>
        <begin position="651"/>
        <end position="784"/>
    </location>
</feature>